<proteinExistence type="predicted"/>
<evidence type="ECO:0000313" key="2">
    <source>
        <dbReference type="EMBL" id="MBA4621261.1"/>
    </source>
</evidence>
<keyword evidence="1" id="KW-0732">Signal</keyword>
<reference evidence="2" key="1">
    <citation type="journal article" date="2013" name="J. Plant Res.">
        <title>Effect of fungi and light on seed germination of three Opuntia species from semiarid lands of central Mexico.</title>
        <authorList>
            <person name="Delgado-Sanchez P."/>
            <person name="Jimenez-Bremont J.F."/>
            <person name="Guerrero-Gonzalez Mde L."/>
            <person name="Flores J."/>
        </authorList>
    </citation>
    <scope>NUCLEOTIDE SEQUENCE</scope>
    <source>
        <tissue evidence="2">Cladode</tissue>
    </source>
</reference>
<reference evidence="2" key="2">
    <citation type="submission" date="2020-07" db="EMBL/GenBank/DDBJ databases">
        <authorList>
            <person name="Vera ALvarez R."/>
            <person name="Arias-Moreno D.M."/>
            <person name="Jimenez-Jacinto V."/>
            <person name="Jimenez-Bremont J.F."/>
            <person name="Swaminathan K."/>
            <person name="Moose S.P."/>
            <person name="Guerrero-Gonzalez M.L."/>
            <person name="Marino-Ramirez L."/>
            <person name="Landsman D."/>
            <person name="Rodriguez-Kessler M."/>
            <person name="Delgado-Sanchez P."/>
        </authorList>
    </citation>
    <scope>NUCLEOTIDE SEQUENCE</scope>
    <source>
        <tissue evidence="2">Cladode</tissue>
    </source>
</reference>
<organism evidence="2">
    <name type="scientific">Opuntia streptacantha</name>
    <name type="common">Prickly pear cactus</name>
    <name type="synonym">Opuntia cardona</name>
    <dbReference type="NCBI Taxonomy" id="393608"/>
    <lineage>
        <taxon>Eukaryota</taxon>
        <taxon>Viridiplantae</taxon>
        <taxon>Streptophyta</taxon>
        <taxon>Embryophyta</taxon>
        <taxon>Tracheophyta</taxon>
        <taxon>Spermatophyta</taxon>
        <taxon>Magnoliopsida</taxon>
        <taxon>eudicotyledons</taxon>
        <taxon>Gunneridae</taxon>
        <taxon>Pentapetalae</taxon>
        <taxon>Caryophyllales</taxon>
        <taxon>Cactineae</taxon>
        <taxon>Cactaceae</taxon>
        <taxon>Opuntioideae</taxon>
        <taxon>Opuntia</taxon>
    </lineage>
</organism>
<evidence type="ECO:0000256" key="1">
    <source>
        <dbReference type="SAM" id="SignalP"/>
    </source>
</evidence>
<dbReference type="EMBL" id="GISG01033494">
    <property type="protein sequence ID" value="MBA4621261.1"/>
    <property type="molecule type" value="Transcribed_RNA"/>
</dbReference>
<dbReference type="AlphaFoldDB" id="A0A7C9CLK9"/>
<name>A0A7C9CLK9_OPUST</name>
<evidence type="ECO:0008006" key="3">
    <source>
        <dbReference type="Google" id="ProtNLM"/>
    </source>
</evidence>
<feature type="signal peptide" evidence="1">
    <location>
        <begin position="1"/>
        <end position="15"/>
    </location>
</feature>
<accession>A0A7C9CLK9</accession>
<sequence>MSICLMGAWVTCCIAQREDCWTGQQGIRLPLMLRRVCHTCTMTLSLQLCIEISSPITSCWMGNLELRWRISGWPRWWRIPEKELNRCQSLPVHVATSLLSMHIHFE</sequence>
<feature type="chain" id="PRO_5027663417" description="Secreted protein" evidence="1">
    <location>
        <begin position="16"/>
        <end position="106"/>
    </location>
</feature>
<protein>
    <recommendedName>
        <fullName evidence="3">Secreted protein</fullName>
    </recommendedName>
</protein>